<keyword evidence="2" id="KW-0344">Guanine-nucleotide releasing factor</keyword>
<name>A0A6G1SBL8_9ACAR</name>
<dbReference type="Gene3D" id="1.20.1270.60">
    <property type="entry name" value="Arfaptin homology (AH) domain/BAR domain"/>
    <property type="match status" value="1"/>
</dbReference>
<dbReference type="SMART" id="SM00721">
    <property type="entry name" value="BAR"/>
    <property type="match status" value="1"/>
</dbReference>
<sequence length="852" mass="95850">MLQQQQQHQQSCETFNHGFQLDTATETRQHLSNNDNRNVFLAKVIAVSTPTDEIQGETFAKSSDGEVPQLYVEVNDVVAIEAELDERHFLAKSDQQIGKLSKSECLILDNEIPYVLCQYLTENQFFDLHICFASFVAQDVGDLSTTRGDIIVAINPVNEHWLQGQVCYDSQANCWRKLTLGKQVGTFPLNHCWQLDSDQVKSFCQSKLNQEQHNLSISVQTKSWPSSNQSHNSIRPPRTTTHSSSLSSGSSSLYSTELANINNQHSVFAPVDFSGALNNDQNHHHHPNNLNQYQEQPLQQKHDKVDSRTNMVPPPRPAQLPRQISDRQKSSSEQTVSKPNILSNKHQDKLKGWLNTVRKKTARCAMRISANLGFISLTRDEEFERHYGNFKQLEKTIRVFIKNLTLFVEHFESFLLALQGTSDNLADFYRDKTLQKEINELRKKNKALNCEHFHAFKRTVDRQVIAVSSQLLQKFSGPHQLVQKRTAKLLDFDTKAKEMDSCRDLEKKAALRERYVIAKDLYDRINGQLIEELPLFNQFALDIFKECILVLLESRKNLIMSYTKQTESLLKTPLMSSFTASDVASTIMMTCDFAVNQTTGPAGNQPPPPPPPPMSLSNTMGPPSTTSASSGLNSSLNHNDFKSSQTASEHGTQPSGSGVFRDGSSSMSRPQSALSQLSSEFDQMAIANREKCSTPLSELSGSQHNRTIDSNSHGIATGNDDSNHFDEPDTVVRFAEQEDVNSDNKQNEDIESAIKVSKEDELRSSSAAQSRNGDNELDSREKRKKKRTKHPIYIASWPFVATGPNQLTITSNQQLKLLKGCDSIGNSDWSLVKNQLNEIGYVPTAYLKKKEP</sequence>
<evidence type="ECO:0000259" key="6">
    <source>
        <dbReference type="PROSITE" id="PS51021"/>
    </source>
</evidence>
<feature type="region of interest" description="Disordered" evidence="4">
    <location>
        <begin position="596"/>
        <end position="677"/>
    </location>
</feature>
<feature type="domain" description="SH3" evidence="5">
    <location>
        <begin position="788"/>
        <end position="852"/>
    </location>
</feature>
<feature type="compositionally biased region" description="Polar residues" evidence="4">
    <location>
        <begin position="663"/>
        <end position="677"/>
    </location>
</feature>
<dbReference type="Pfam" id="PF03114">
    <property type="entry name" value="BAR"/>
    <property type="match status" value="1"/>
</dbReference>
<dbReference type="InterPro" id="IPR051492">
    <property type="entry name" value="Dynamin-Rho_GEF"/>
</dbReference>
<dbReference type="SMART" id="SM00326">
    <property type="entry name" value="SH3"/>
    <property type="match status" value="2"/>
</dbReference>
<feature type="compositionally biased region" description="Polar residues" evidence="4">
    <location>
        <begin position="694"/>
        <end position="714"/>
    </location>
</feature>
<feature type="compositionally biased region" description="Polar residues" evidence="4">
    <location>
        <begin position="642"/>
        <end position="656"/>
    </location>
</feature>
<keyword evidence="1 3" id="KW-0728">SH3 domain</keyword>
<dbReference type="SUPFAM" id="SSF50044">
    <property type="entry name" value="SH3-domain"/>
    <property type="match status" value="2"/>
</dbReference>
<dbReference type="PANTHER" id="PTHR22834">
    <property type="entry name" value="NUCLEAR FUSION PROTEIN FUS2"/>
    <property type="match status" value="1"/>
</dbReference>
<evidence type="ECO:0000256" key="3">
    <source>
        <dbReference type="PROSITE-ProRule" id="PRU00192"/>
    </source>
</evidence>
<dbReference type="PANTHER" id="PTHR22834:SF20">
    <property type="entry name" value="SH3 DOMAIN-CONTAINING PROTEIN"/>
    <property type="match status" value="1"/>
</dbReference>
<dbReference type="EMBL" id="GGYP01002786">
    <property type="protein sequence ID" value="MDE47557.1"/>
    <property type="molecule type" value="Transcribed_RNA"/>
</dbReference>
<evidence type="ECO:0000256" key="4">
    <source>
        <dbReference type="SAM" id="MobiDB-lite"/>
    </source>
</evidence>
<dbReference type="GO" id="GO:0005737">
    <property type="term" value="C:cytoplasm"/>
    <property type="evidence" value="ECO:0007669"/>
    <property type="project" value="InterPro"/>
</dbReference>
<feature type="compositionally biased region" description="Pro residues" evidence="4">
    <location>
        <begin position="604"/>
        <end position="614"/>
    </location>
</feature>
<dbReference type="InterPro" id="IPR027267">
    <property type="entry name" value="AH/BAR_dom_sf"/>
</dbReference>
<evidence type="ECO:0000313" key="7">
    <source>
        <dbReference type="EMBL" id="MDE47557.1"/>
    </source>
</evidence>
<dbReference type="InterPro" id="IPR001452">
    <property type="entry name" value="SH3_domain"/>
</dbReference>
<feature type="compositionally biased region" description="Low complexity" evidence="4">
    <location>
        <begin position="624"/>
        <end position="637"/>
    </location>
</feature>
<feature type="domain" description="BAR" evidence="6">
    <location>
        <begin position="368"/>
        <end position="600"/>
    </location>
</feature>
<protein>
    <submittedName>
        <fullName evidence="7">Dynamin-binding protein</fullName>
    </submittedName>
</protein>
<evidence type="ECO:0000256" key="1">
    <source>
        <dbReference type="ARBA" id="ARBA00022443"/>
    </source>
</evidence>
<feature type="region of interest" description="Disordered" evidence="4">
    <location>
        <begin position="694"/>
        <end position="788"/>
    </location>
</feature>
<dbReference type="Gene3D" id="2.30.30.40">
    <property type="entry name" value="SH3 Domains"/>
    <property type="match status" value="2"/>
</dbReference>
<dbReference type="GO" id="GO:0005085">
    <property type="term" value="F:guanyl-nucleotide exchange factor activity"/>
    <property type="evidence" value="ECO:0007669"/>
    <property type="project" value="UniProtKB-KW"/>
</dbReference>
<evidence type="ECO:0000256" key="2">
    <source>
        <dbReference type="ARBA" id="ARBA00022658"/>
    </source>
</evidence>
<proteinExistence type="predicted"/>
<dbReference type="SUPFAM" id="SSF103657">
    <property type="entry name" value="BAR/IMD domain-like"/>
    <property type="match status" value="1"/>
</dbReference>
<feature type="region of interest" description="Disordered" evidence="4">
    <location>
        <begin position="219"/>
        <end position="251"/>
    </location>
</feature>
<reference evidence="7" key="1">
    <citation type="submission" date="2018-10" db="EMBL/GenBank/DDBJ databases">
        <title>Transcriptome assembly of Aceria tosichella (Wheat curl mite) Type 2.</title>
        <authorList>
            <person name="Scully E.D."/>
            <person name="Geib S.M."/>
            <person name="Palmer N.A."/>
            <person name="Gupta A.K."/>
            <person name="Sarath G."/>
            <person name="Tatineni S."/>
        </authorList>
    </citation>
    <scope>NUCLEOTIDE SEQUENCE</scope>
    <source>
        <strain evidence="7">LincolnNE</strain>
    </source>
</reference>
<accession>A0A6G1SBL8</accession>
<feature type="region of interest" description="Disordered" evidence="4">
    <location>
        <begin position="295"/>
        <end position="342"/>
    </location>
</feature>
<dbReference type="InterPro" id="IPR036028">
    <property type="entry name" value="SH3-like_dom_sf"/>
</dbReference>
<dbReference type="PROSITE" id="PS51021">
    <property type="entry name" value="BAR"/>
    <property type="match status" value="1"/>
</dbReference>
<feature type="compositionally biased region" description="Polar residues" evidence="4">
    <location>
        <begin position="331"/>
        <end position="342"/>
    </location>
</feature>
<dbReference type="InterPro" id="IPR004148">
    <property type="entry name" value="BAR_dom"/>
</dbReference>
<evidence type="ECO:0000259" key="5">
    <source>
        <dbReference type="PROSITE" id="PS50002"/>
    </source>
</evidence>
<dbReference type="AlphaFoldDB" id="A0A6G1SBL8"/>
<dbReference type="PROSITE" id="PS50002">
    <property type="entry name" value="SH3"/>
    <property type="match status" value="1"/>
</dbReference>
<gene>
    <name evidence="7" type="primary">Dnmbp</name>
    <name evidence="7" type="ORF">g.11797</name>
</gene>
<feature type="compositionally biased region" description="Polar residues" evidence="4">
    <location>
        <begin position="219"/>
        <end position="242"/>
    </location>
</feature>
<organism evidence="7">
    <name type="scientific">Aceria tosichella</name>
    <name type="common">wheat curl mite</name>
    <dbReference type="NCBI Taxonomy" id="561515"/>
    <lineage>
        <taxon>Eukaryota</taxon>
        <taxon>Metazoa</taxon>
        <taxon>Ecdysozoa</taxon>
        <taxon>Arthropoda</taxon>
        <taxon>Chelicerata</taxon>
        <taxon>Arachnida</taxon>
        <taxon>Acari</taxon>
        <taxon>Acariformes</taxon>
        <taxon>Trombidiformes</taxon>
        <taxon>Prostigmata</taxon>
        <taxon>Eupodina</taxon>
        <taxon>Eriophyoidea</taxon>
        <taxon>Eriophyidae</taxon>
        <taxon>Eriophyinae</taxon>
        <taxon>Aceriini</taxon>
        <taxon>Aceria</taxon>
    </lineage>
</organism>